<dbReference type="RefSeq" id="WP_133215093.1">
    <property type="nucleotide sequence ID" value="NZ_SMSE01000004.1"/>
</dbReference>
<evidence type="ECO:0000259" key="4">
    <source>
        <dbReference type="PROSITE" id="PS01124"/>
    </source>
</evidence>
<dbReference type="Gene3D" id="1.10.10.60">
    <property type="entry name" value="Homeodomain-like"/>
    <property type="match status" value="1"/>
</dbReference>
<evidence type="ECO:0000256" key="1">
    <source>
        <dbReference type="ARBA" id="ARBA00023015"/>
    </source>
</evidence>
<dbReference type="AlphaFoldDB" id="A0A4R5LPH2"/>
<keyword evidence="6" id="KW-1185">Reference proteome</keyword>
<reference evidence="5 6" key="1">
    <citation type="submission" date="2019-03" db="EMBL/GenBank/DDBJ databases">
        <title>Seongchinamella monodicae gen. nov., sp. nov., a novel member of the Gammaproteobacteria isolated from a tidal mudflat of beach.</title>
        <authorList>
            <person name="Yang H.G."/>
            <person name="Kang J.W."/>
            <person name="Lee S.D."/>
        </authorList>
    </citation>
    <scope>NUCLEOTIDE SEQUENCE [LARGE SCALE GENOMIC DNA]</scope>
    <source>
        <strain evidence="5 6">GH4-78</strain>
    </source>
</reference>
<dbReference type="GO" id="GO:0000976">
    <property type="term" value="F:transcription cis-regulatory region binding"/>
    <property type="evidence" value="ECO:0007669"/>
    <property type="project" value="TreeGrafter"/>
</dbReference>
<evidence type="ECO:0000256" key="2">
    <source>
        <dbReference type="ARBA" id="ARBA00023125"/>
    </source>
</evidence>
<evidence type="ECO:0000256" key="3">
    <source>
        <dbReference type="ARBA" id="ARBA00023163"/>
    </source>
</evidence>
<dbReference type="InterPro" id="IPR009057">
    <property type="entry name" value="Homeodomain-like_sf"/>
</dbReference>
<evidence type="ECO:0000313" key="6">
    <source>
        <dbReference type="Proteomes" id="UP000295554"/>
    </source>
</evidence>
<organism evidence="5 6">
    <name type="scientific">Seongchinamella unica</name>
    <dbReference type="NCBI Taxonomy" id="2547392"/>
    <lineage>
        <taxon>Bacteria</taxon>
        <taxon>Pseudomonadati</taxon>
        <taxon>Pseudomonadota</taxon>
        <taxon>Gammaproteobacteria</taxon>
        <taxon>Cellvibrionales</taxon>
        <taxon>Halieaceae</taxon>
        <taxon>Seongchinamella</taxon>
    </lineage>
</organism>
<proteinExistence type="predicted"/>
<keyword evidence="2" id="KW-0238">DNA-binding</keyword>
<dbReference type="Pfam" id="PF12625">
    <property type="entry name" value="Arabinose_bd"/>
    <property type="match status" value="1"/>
</dbReference>
<evidence type="ECO:0000313" key="5">
    <source>
        <dbReference type="EMBL" id="TDG12151.1"/>
    </source>
</evidence>
<dbReference type="PANTHER" id="PTHR47894">
    <property type="entry name" value="HTH-TYPE TRANSCRIPTIONAL REGULATOR GADX"/>
    <property type="match status" value="1"/>
</dbReference>
<protein>
    <submittedName>
        <fullName evidence="5">AraC family transcriptional regulator</fullName>
    </submittedName>
</protein>
<feature type="domain" description="HTH araC/xylS-type" evidence="4">
    <location>
        <begin position="239"/>
        <end position="337"/>
    </location>
</feature>
<dbReference type="InterPro" id="IPR018060">
    <property type="entry name" value="HTH_AraC"/>
</dbReference>
<dbReference type="InterPro" id="IPR020449">
    <property type="entry name" value="Tscrpt_reg_AraC-type_HTH"/>
</dbReference>
<keyword evidence="1" id="KW-0805">Transcription regulation</keyword>
<dbReference type="SMART" id="SM00342">
    <property type="entry name" value="HTH_ARAC"/>
    <property type="match status" value="1"/>
</dbReference>
<sequence>MAIQQTAPTRIPNYRRVHDSLQQLGVNTDSLYRSLHIREEDFDDDSAGVTMAAHLELLNRAAEQRKDPYLGISMARTRDVANLGVVGYMVRSAPDFGRSLTIVDSYLELVTPGARCGLLNHGDSSTWTYDVDGFSPDQCRHEVEMTLMQFVNAIRELLSLPDWRPLETCFRHAPPEDADPVRAAFSERLTFHHSFNGVSFPTGFLAMQTSDSDPQLLHVLEQQVQRSISQLKRGSNLRDRISFLISSQIGQTEISAESLAASLGMSRRTLHRRLAEQETSVGQLRDFVVFQIAKEVLLTTSVSITQLAQQLGYSDASAFDRAFKRLSGQTPQTFRRDPGNQPNP</sequence>
<dbReference type="SUPFAM" id="SSF46689">
    <property type="entry name" value="Homeodomain-like"/>
    <property type="match status" value="1"/>
</dbReference>
<dbReference type="PRINTS" id="PR00032">
    <property type="entry name" value="HTHARAC"/>
</dbReference>
<name>A0A4R5LPH2_9GAMM</name>
<dbReference type="GO" id="GO:0005829">
    <property type="term" value="C:cytosol"/>
    <property type="evidence" value="ECO:0007669"/>
    <property type="project" value="TreeGrafter"/>
</dbReference>
<dbReference type="EMBL" id="SMSE01000004">
    <property type="protein sequence ID" value="TDG12151.1"/>
    <property type="molecule type" value="Genomic_DNA"/>
</dbReference>
<dbReference type="PANTHER" id="PTHR47894:SF4">
    <property type="entry name" value="HTH-TYPE TRANSCRIPTIONAL REGULATOR GADX"/>
    <property type="match status" value="1"/>
</dbReference>
<dbReference type="OrthoDB" id="6194859at2"/>
<dbReference type="InterPro" id="IPR032687">
    <property type="entry name" value="AraC-type_N"/>
</dbReference>
<comment type="caution">
    <text evidence="5">The sequence shown here is derived from an EMBL/GenBank/DDBJ whole genome shotgun (WGS) entry which is preliminary data.</text>
</comment>
<dbReference type="Proteomes" id="UP000295554">
    <property type="component" value="Unassembled WGS sequence"/>
</dbReference>
<dbReference type="GO" id="GO:0003700">
    <property type="term" value="F:DNA-binding transcription factor activity"/>
    <property type="evidence" value="ECO:0007669"/>
    <property type="project" value="InterPro"/>
</dbReference>
<keyword evidence="3" id="KW-0804">Transcription</keyword>
<dbReference type="PROSITE" id="PS01124">
    <property type="entry name" value="HTH_ARAC_FAMILY_2"/>
    <property type="match status" value="1"/>
</dbReference>
<gene>
    <name evidence="5" type="ORF">E2F43_17545</name>
</gene>
<dbReference type="Pfam" id="PF12833">
    <property type="entry name" value="HTH_18"/>
    <property type="match status" value="1"/>
</dbReference>
<accession>A0A4R5LPH2</accession>